<feature type="compositionally biased region" description="Polar residues" evidence="5">
    <location>
        <begin position="14"/>
        <end position="34"/>
    </location>
</feature>
<evidence type="ECO:0000256" key="5">
    <source>
        <dbReference type="SAM" id="MobiDB-lite"/>
    </source>
</evidence>
<gene>
    <name evidence="7" type="ORF">FA13DRAFT_30917</name>
</gene>
<name>A0A4Y7U063_COPMI</name>
<dbReference type="GO" id="GO:0008270">
    <property type="term" value="F:zinc ion binding"/>
    <property type="evidence" value="ECO:0007669"/>
    <property type="project" value="InterPro"/>
</dbReference>
<dbReference type="Pfam" id="PF00172">
    <property type="entry name" value="Zn_clus"/>
    <property type="match status" value="1"/>
</dbReference>
<keyword evidence="4" id="KW-0539">Nucleus</keyword>
<evidence type="ECO:0000256" key="2">
    <source>
        <dbReference type="ARBA" id="ARBA00023125"/>
    </source>
</evidence>
<evidence type="ECO:0000256" key="4">
    <source>
        <dbReference type="ARBA" id="ARBA00023242"/>
    </source>
</evidence>
<dbReference type="InterPro" id="IPR001138">
    <property type="entry name" value="Zn2Cys6_DnaBD"/>
</dbReference>
<dbReference type="GO" id="GO:0003677">
    <property type="term" value="F:DNA binding"/>
    <property type="evidence" value="ECO:0007669"/>
    <property type="project" value="UniProtKB-KW"/>
</dbReference>
<dbReference type="SMART" id="SM00066">
    <property type="entry name" value="GAL4"/>
    <property type="match status" value="1"/>
</dbReference>
<dbReference type="STRING" id="71717.A0A4Y7U063"/>
<dbReference type="PROSITE" id="PS00463">
    <property type="entry name" value="ZN2_CY6_FUNGAL_1"/>
    <property type="match status" value="1"/>
</dbReference>
<dbReference type="SUPFAM" id="SSF57701">
    <property type="entry name" value="Zn2/Cys6 DNA-binding domain"/>
    <property type="match status" value="1"/>
</dbReference>
<feature type="region of interest" description="Disordered" evidence="5">
    <location>
        <begin position="76"/>
        <end position="126"/>
    </location>
</feature>
<feature type="compositionally biased region" description="Basic residues" evidence="5">
    <location>
        <begin position="76"/>
        <end position="94"/>
    </location>
</feature>
<keyword evidence="1" id="KW-0805">Transcription regulation</keyword>
<sequence length="290" mass="32016">MPSRPSPVLPSSRNTDAQTPAATQSDASSLNLAQKRTKTPVACEFCRGRKLKCDGDKPRCKNCHERRFECRYPTFQRRRGPGKAPKGSRARKRVVAAASTSAAPSATSPGHEPEASTSGSRHMQPPTVTLERSSLELEALAPEVRQYTSVINLDRYTFEPPAEAPQYPLLDILRPGEKKSIRMDDSCGHGSQGDDGAFHTIKFFLQGSTLHGLDRPGPRDWMGRKRRRWAPGCARCPPRGRRMAGDCGWTEMVLPAPGSDRWPLRLVLLRTDSEALSVRMATGPTRICTL</sequence>
<dbReference type="PANTHER" id="PTHR31069:SF32">
    <property type="entry name" value="ARGININE METABOLISM REGULATION PROTEIN II"/>
    <property type="match status" value="1"/>
</dbReference>
<feature type="compositionally biased region" description="Low complexity" evidence="5">
    <location>
        <begin position="95"/>
        <end position="110"/>
    </location>
</feature>
<organism evidence="7 8">
    <name type="scientific">Coprinellus micaceus</name>
    <name type="common">Glistening ink-cap mushroom</name>
    <name type="synonym">Coprinus micaceus</name>
    <dbReference type="NCBI Taxonomy" id="71717"/>
    <lineage>
        <taxon>Eukaryota</taxon>
        <taxon>Fungi</taxon>
        <taxon>Dikarya</taxon>
        <taxon>Basidiomycota</taxon>
        <taxon>Agaricomycotina</taxon>
        <taxon>Agaricomycetes</taxon>
        <taxon>Agaricomycetidae</taxon>
        <taxon>Agaricales</taxon>
        <taxon>Agaricineae</taxon>
        <taxon>Psathyrellaceae</taxon>
        <taxon>Coprinellus</taxon>
    </lineage>
</organism>
<feature type="region of interest" description="Disordered" evidence="5">
    <location>
        <begin position="1"/>
        <end position="37"/>
    </location>
</feature>
<dbReference type="CDD" id="cd00067">
    <property type="entry name" value="GAL4"/>
    <property type="match status" value="1"/>
</dbReference>
<dbReference type="PROSITE" id="PS50048">
    <property type="entry name" value="ZN2_CY6_FUNGAL_2"/>
    <property type="match status" value="1"/>
</dbReference>
<dbReference type="OrthoDB" id="39175at2759"/>
<dbReference type="Gene3D" id="4.10.240.10">
    <property type="entry name" value="Zn(2)-C6 fungal-type DNA-binding domain"/>
    <property type="match status" value="1"/>
</dbReference>
<dbReference type="AlphaFoldDB" id="A0A4Y7U063"/>
<evidence type="ECO:0000256" key="1">
    <source>
        <dbReference type="ARBA" id="ARBA00023015"/>
    </source>
</evidence>
<dbReference type="InterPro" id="IPR036864">
    <property type="entry name" value="Zn2-C6_fun-type_DNA-bd_sf"/>
</dbReference>
<evidence type="ECO:0000313" key="7">
    <source>
        <dbReference type="EMBL" id="TEB39815.1"/>
    </source>
</evidence>
<dbReference type="PANTHER" id="PTHR31069">
    <property type="entry name" value="OLEATE-ACTIVATED TRANSCRIPTION FACTOR 1-RELATED"/>
    <property type="match status" value="1"/>
</dbReference>
<dbReference type="GO" id="GO:0000981">
    <property type="term" value="F:DNA-binding transcription factor activity, RNA polymerase II-specific"/>
    <property type="evidence" value="ECO:0007669"/>
    <property type="project" value="InterPro"/>
</dbReference>
<accession>A0A4Y7U063</accession>
<dbReference type="EMBL" id="QPFP01000001">
    <property type="protein sequence ID" value="TEB39815.1"/>
    <property type="molecule type" value="Genomic_DNA"/>
</dbReference>
<dbReference type="Proteomes" id="UP000298030">
    <property type="component" value="Unassembled WGS sequence"/>
</dbReference>
<keyword evidence="2" id="KW-0238">DNA-binding</keyword>
<keyword evidence="8" id="KW-1185">Reference proteome</keyword>
<comment type="caution">
    <text evidence="7">The sequence shown here is derived from an EMBL/GenBank/DDBJ whole genome shotgun (WGS) entry which is preliminary data.</text>
</comment>
<protein>
    <recommendedName>
        <fullName evidence="6">Zn(2)-C6 fungal-type domain-containing protein</fullName>
    </recommendedName>
</protein>
<proteinExistence type="predicted"/>
<evidence type="ECO:0000259" key="6">
    <source>
        <dbReference type="PROSITE" id="PS50048"/>
    </source>
</evidence>
<feature type="domain" description="Zn(2)-C6 fungal-type" evidence="6">
    <location>
        <begin position="42"/>
        <end position="72"/>
    </location>
</feature>
<keyword evidence="3" id="KW-0804">Transcription</keyword>
<dbReference type="InterPro" id="IPR050675">
    <property type="entry name" value="OAF3"/>
</dbReference>
<evidence type="ECO:0000256" key="3">
    <source>
        <dbReference type="ARBA" id="ARBA00023163"/>
    </source>
</evidence>
<evidence type="ECO:0000313" key="8">
    <source>
        <dbReference type="Proteomes" id="UP000298030"/>
    </source>
</evidence>
<reference evidence="7 8" key="1">
    <citation type="journal article" date="2019" name="Nat. Ecol. Evol.">
        <title>Megaphylogeny resolves global patterns of mushroom evolution.</title>
        <authorList>
            <person name="Varga T."/>
            <person name="Krizsan K."/>
            <person name="Foldi C."/>
            <person name="Dima B."/>
            <person name="Sanchez-Garcia M."/>
            <person name="Sanchez-Ramirez S."/>
            <person name="Szollosi G.J."/>
            <person name="Szarkandi J.G."/>
            <person name="Papp V."/>
            <person name="Albert L."/>
            <person name="Andreopoulos W."/>
            <person name="Angelini C."/>
            <person name="Antonin V."/>
            <person name="Barry K.W."/>
            <person name="Bougher N.L."/>
            <person name="Buchanan P."/>
            <person name="Buyck B."/>
            <person name="Bense V."/>
            <person name="Catcheside P."/>
            <person name="Chovatia M."/>
            <person name="Cooper J."/>
            <person name="Damon W."/>
            <person name="Desjardin D."/>
            <person name="Finy P."/>
            <person name="Geml J."/>
            <person name="Haridas S."/>
            <person name="Hughes K."/>
            <person name="Justo A."/>
            <person name="Karasinski D."/>
            <person name="Kautmanova I."/>
            <person name="Kiss B."/>
            <person name="Kocsube S."/>
            <person name="Kotiranta H."/>
            <person name="LaButti K.M."/>
            <person name="Lechner B.E."/>
            <person name="Liimatainen K."/>
            <person name="Lipzen A."/>
            <person name="Lukacs Z."/>
            <person name="Mihaltcheva S."/>
            <person name="Morgado L.N."/>
            <person name="Niskanen T."/>
            <person name="Noordeloos M.E."/>
            <person name="Ohm R.A."/>
            <person name="Ortiz-Santana B."/>
            <person name="Ovrebo C."/>
            <person name="Racz N."/>
            <person name="Riley R."/>
            <person name="Savchenko A."/>
            <person name="Shiryaev A."/>
            <person name="Soop K."/>
            <person name="Spirin V."/>
            <person name="Szebenyi C."/>
            <person name="Tomsovsky M."/>
            <person name="Tulloss R.E."/>
            <person name="Uehling J."/>
            <person name="Grigoriev I.V."/>
            <person name="Vagvolgyi C."/>
            <person name="Papp T."/>
            <person name="Martin F.M."/>
            <person name="Miettinen O."/>
            <person name="Hibbett D.S."/>
            <person name="Nagy L.G."/>
        </authorList>
    </citation>
    <scope>NUCLEOTIDE SEQUENCE [LARGE SCALE GENOMIC DNA]</scope>
    <source>
        <strain evidence="7 8">FP101781</strain>
    </source>
</reference>